<dbReference type="Proteomes" id="UP001207930">
    <property type="component" value="Unassembled WGS sequence"/>
</dbReference>
<keyword evidence="1" id="KW-1133">Transmembrane helix</keyword>
<accession>A0ABT3FL90</accession>
<evidence type="ECO:0000259" key="2">
    <source>
        <dbReference type="Pfam" id="PF06057"/>
    </source>
</evidence>
<gene>
    <name evidence="3" type="ORF">OKA04_06295</name>
</gene>
<evidence type="ECO:0000313" key="3">
    <source>
        <dbReference type="EMBL" id="MCW1884334.1"/>
    </source>
</evidence>
<dbReference type="Pfam" id="PF06057">
    <property type="entry name" value="VirJ"/>
    <property type="match status" value="1"/>
</dbReference>
<dbReference type="Gene3D" id="3.40.50.1820">
    <property type="entry name" value="alpha/beta hydrolase"/>
    <property type="match status" value="1"/>
</dbReference>
<feature type="domain" description="Bacterial virulence" evidence="2">
    <location>
        <begin position="67"/>
        <end position="189"/>
    </location>
</feature>
<dbReference type="InterPro" id="IPR010333">
    <property type="entry name" value="VirJ"/>
</dbReference>
<dbReference type="EMBL" id="JAPDDS010000003">
    <property type="protein sequence ID" value="MCW1884334.1"/>
    <property type="molecule type" value="Genomic_DNA"/>
</dbReference>
<reference evidence="3 4" key="1">
    <citation type="submission" date="2022-10" db="EMBL/GenBank/DDBJ databases">
        <title>Luteolibacter flavescens strain MCCC 1K03193, whole genome shotgun sequencing project.</title>
        <authorList>
            <person name="Zhao G."/>
            <person name="Shen L."/>
        </authorList>
    </citation>
    <scope>NUCLEOTIDE SEQUENCE [LARGE SCALE GENOMIC DNA]</scope>
    <source>
        <strain evidence="3 4">MCCC 1K03193</strain>
    </source>
</reference>
<evidence type="ECO:0000313" key="4">
    <source>
        <dbReference type="Proteomes" id="UP001207930"/>
    </source>
</evidence>
<protein>
    <submittedName>
        <fullName evidence="3">Lysophospholipase</fullName>
    </submittedName>
</protein>
<keyword evidence="4" id="KW-1185">Reference proteome</keyword>
<feature type="transmembrane region" description="Helical" evidence="1">
    <location>
        <begin position="12"/>
        <end position="33"/>
    </location>
</feature>
<sequence>MSGKRKSIWRRVMWLLLAIVVALLVKFILHLLLPRNVPASGEMLRLELAGGPFDVPCFTGEERPKGIVILGTGDGGWSYWEENTAKHLMAQGYAVGGWDCRKFADTRTYGQTELAAGYLAAVDAVKKRTHAAKDVPIWYGGWSTGAEQSLAAATAPDRPEHLVGLLLAAPGTRARYGITTGDLLGATPTGPDTFALEDMAKKLSGVAVAQIAAGLDPMDDTDWIKTISVPHRIFDLPGKPHDMGGAGPEFQAKLDEAIAWTLETRR</sequence>
<keyword evidence="1" id="KW-0472">Membrane</keyword>
<name>A0ABT3FL90_9BACT</name>
<evidence type="ECO:0000256" key="1">
    <source>
        <dbReference type="SAM" id="Phobius"/>
    </source>
</evidence>
<comment type="caution">
    <text evidence="3">The sequence shown here is derived from an EMBL/GenBank/DDBJ whole genome shotgun (WGS) entry which is preliminary data.</text>
</comment>
<dbReference type="RefSeq" id="WP_264500294.1">
    <property type="nucleotide sequence ID" value="NZ_JAPDDS010000003.1"/>
</dbReference>
<proteinExistence type="predicted"/>
<dbReference type="SUPFAM" id="SSF53474">
    <property type="entry name" value="alpha/beta-Hydrolases"/>
    <property type="match status" value="1"/>
</dbReference>
<dbReference type="InterPro" id="IPR029058">
    <property type="entry name" value="AB_hydrolase_fold"/>
</dbReference>
<keyword evidence="1" id="KW-0812">Transmembrane</keyword>
<organism evidence="3 4">
    <name type="scientific">Luteolibacter flavescens</name>
    <dbReference type="NCBI Taxonomy" id="1859460"/>
    <lineage>
        <taxon>Bacteria</taxon>
        <taxon>Pseudomonadati</taxon>
        <taxon>Verrucomicrobiota</taxon>
        <taxon>Verrucomicrobiia</taxon>
        <taxon>Verrucomicrobiales</taxon>
        <taxon>Verrucomicrobiaceae</taxon>
        <taxon>Luteolibacter</taxon>
    </lineage>
</organism>